<dbReference type="CDD" id="cd00093">
    <property type="entry name" value="HTH_XRE"/>
    <property type="match status" value="1"/>
</dbReference>
<dbReference type="Gene3D" id="3.30.450.180">
    <property type="match status" value="1"/>
</dbReference>
<accession>A0ABS2J5E3</accession>
<protein>
    <submittedName>
        <fullName evidence="2">Helix-turn-helix domain-containing protein</fullName>
    </submittedName>
</protein>
<evidence type="ECO:0000259" key="1">
    <source>
        <dbReference type="SMART" id="SM00530"/>
    </source>
</evidence>
<dbReference type="SMART" id="SM00530">
    <property type="entry name" value="HTH_XRE"/>
    <property type="match status" value="1"/>
</dbReference>
<dbReference type="Gene3D" id="1.10.260.40">
    <property type="entry name" value="lambda repressor-like DNA-binding domains"/>
    <property type="match status" value="1"/>
</dbReference>
<dbReference type="PANTHER" id="PTHR35010">
    <property type="entry name" value="BLL4672 PROTEIN-RELATED"/>
    <property type="match status" value="1"/>
</dbReference>
<dbReference type="Pfam" id="PF17765">
    <property type="entry name" value="MLTR_LBD"/>
    <property type="match status" value="1"/>
</dbReference>
<dbReference type="Pfam" id="PF13560">
    <property type="entry name" value="HTH_31"/>
    <property type="match status" value="1"/>
</dbReference>
<evidence type="ECO:0000313" key="3">
    <source>
        <dbReference type="Proteomes" id="UP000809587"/>
    </source>
</evidence>
<dbReference type="Proteomes" id="UP000809587">
    <property type="component" value="Unassembled WGS sequence"/>
</dbReference>
<gene>
    <name evidence="2" type="ORF">JQN84_02110</name>
</gene>
<evidence type="ECO:0000313" key="2">
    <source>
        <dbReference type="EMBL" id="MBM7081341.1"/>
    </source>
</evidence>
<dbReference type="EMBL" id="JAFEUO010000001">
    <property type="protein sequence ID" value="MBM7081341.1"/>
    <property type="molecule type" value="Genomic_DNA"/>
</dbReference>
<sequence>MGARTMDDAARRKELAAFLRARRAELKPGDVGLPDGVNRRRTPGLRREEVAQLSGVGLTWYTWLEQGRAIPASRQVIDALATALRLGDEHRRHLFVLASLSLPPAPGDDKPVLAAVQRMLDAVKPNPAYIIDHRFDVLAWNAAQSALWLDFAEIPEDERNLVLLLFRDPGVRRLLLDWDETARMIVAQFRAAAGQYPGDPRFAQVVDRLSRDSTDFLGWWESYPVAEFSMAVNRLAHPRAGALELDLSHLRLVEHPQLTMVLQTPVHDADARALSDLLAAVT</sequence>
<proteinExistence type="predicted"/>
<keyword evidence="3" id="KW-1185">Reference proteome</keyword>
<comment type="caution">
    <text evidence="2">The sequence shown here is derived from an EMBL/GenBank/DDBJ whole genome shotgun (WGS) entry which is preliminary data.</text>
</comment>
<name>A0ABS2J5E3_9ACTN</name>
<dbReference type="InterPro" id="IPR041413">
    <property type="entry name" value="MLTR_LBD"/>
</dbReference>
<dbReference type="InterPro" id="IPR010982">
    <property type="entry name" value="Lambda_DNA-bd_dom_sf"/>
</dbReference>
<reference evidence="2 3" key="1">
    <citation type="submission" date="2021-02" db="EMBL/GenBank/DDBJ databases">
        <authorList>
            <person name="Lee D.-H."/>
        </authorList>
    </citation>
    <scope>NUCLEOTIDE SEQUENCE [LARGE SCALE GENOMIC DNA]</scope>
    <source>
        <strain evidence="2 3">MMS20-R2-29</strain>
    </source>
</reference>
<feature type="domain" description="HTH cro/C1-type" evidence="1">
    <location>
        <begin position="18"/>
        <end position="91"/>
    </location>
</feature>
<dbReference type="InterPro" id="IPR001387">
    <property type="entry name" value="Cro/C1-type_HTH"/>
</dbReference>
<organism evidence="2 3">
    <name type="scientific">Micromonospora humidisoli</name>
    <dbReference type="NCBI Taxonomy" id="2807622"/>
    <lineage>
        <taxon>Bacteria</taxon>
        <taxon>Bacillati</taxon>
        <taxon>Actinomycetota</taxon>
        <taxon>Actinomycetes</taxon>
        <taxon>Micromonosporales</taxon>
        <taxon>Micromonosporaceae</taxon>
        <taxon>Micromonospora</taxon>
    </lineage>
</organism>